<dbReference type="EMBL" id="VTOU01000002">
    <property type="protein sequence ID" value="TZG27670.1"/>
    <property type="molecule type" value="Genomic_DNA"/>
</dbReference>
<sequence length="291" mass="30696">MIELTATKVVTSGLMFPEGPIALDDGTVLVTEIEGNSLARVSPDGSIRRYPCDPGPNGQAVGPDGAVYVCTDGGLAFMTQDGIRFPHALRDGWTGGNIQRLDLASGAIETIFTQVDGQPILSLNDAVFDTSGGAYVVDTAKGCLYYMDPIARTIRVAETGLEAPNGFGLSPDGKRAYGSETYSGRLWVWDVTGAGELANRTLHYQADGHGWDGLAVDGAGNVCGSNLVKSGISVISPTGELIGLIKTEEYDSFVTNICFADDGTAFICSSGRGKLYAIAWPWPPLKLNYTA</sequence>
<dbReference type="Proteomes" id="UP000322077">
    <property type="component" value="Unassembled WGS sequence"/>
</dbReference>
<dbReference type="AlphaFoldDB" id="A0A5D9C9D8"/>
<evidence type="ECO:0000259" key="1">
    <source>
        <dbReference type="Pfam" id="PF08450"/>
    </source>
</evidence>
<proteinExistence type="predicted"/>
<reference evidence="2 3" key="1">
    <citation type="submission" date="2019-08" db="EMBL/GenBank/DDBJ databases">
        <authorList>
            <person name="Wang G."/>
            <person name="Xu Z."/>
        </authorList>
    </citation>
    <scope>NUCLEOTIDE SEQUENCE [LARGE SCALE GENOMIC DNA]</scope>
    <source>
        <strain evidence="2 3">ZX</strain>
    </source>
</reference>
<dbReference type="Gene3D" id="2.120.10.30">
    <property type="entry name" value="TolB, C-terminal domain"/>
    <property type="match status" value="1"/>
</dbReference>
<comment type="caution">
    <text evidence="2">The sequence shown here is derived from an EMBL/GenBank/DDBJ whole genome shotgun (WGS) entry which is preliminary data.</text>
</comment>
<dbReference type="InterPro" id="IPR013658">
    <property type="entry name" value="SGL"/>
</dbReference>
<keyword evidence="3" id="KW-1185">Reference proteome</keyword>
<name>A0A5D9C9D8_9SPHN</name>
<protein>
    <submittedName>
        <fullName evidence="2">SMP-30/gluconolactonase/LRE family protein</fullName>
    </submittedName>
</protein>
<dbReference type="SUPFAM" id="SSF63829">
    <property type="entry name" value="Calcium-dependent phosphotriesterase"/>
    <property type="match status" value="1"/>
</dbReference>
<dbReference type="RefSeq" id="WP_149521883.1">
    <property type="nucleotide sequence ID" value="NZ_VTOU01000002.1"/>
</dbReference>
<organism evidence="2 3">
    <name type="scientific">Sphingomonas montanisoli</name>
    <dbReference type="NCBI Taxonomy" id="2606412"/>
    <lineage>
        <taxon>Bacteria</taxon>
        <taxon>Pseudomonadati</taxon>
        <taxon>Pseudomonadota</taxon>
        <taxon>Alphaproteobacteria</taxon>
        <taxon>Sphingomonadales</taxon>
        <taxon>Sphingomonadaceae</taxon>
        <taxon>Sphingomonas</taxon>
    </lineage>
</organism>
<dbReference type="InterPro" id="IPR051262">
    <property type="entry name" value="SMP-30/CGR1_Lactonase"/>
</dbReference>
<dbReference type="PANTHER" id="PTHR47572:SF5">
    <property type="entry name" value="BLR2277 PROTEIN"/>
    <property type="match status" value="1"/>
</dbReference>
<evidence type="ECO:0000313" key="2">
    <source>
        <dbReference type="EMBL" id="TZG27670.1"/>
    </source>
</evidence>
<accession>A0A5D9C9D8</accession>
<dbReference type="PANTHER" id="PTHR47572">
    <property type="entry name" value="LIPOPROTEIN-RELATED"/>
    <property type="match status" value="1"/>
</dbReference>
<evidence type="ECO:0000313" key="3">
    <source>
        <dbReference type="Proteomes" id="UP000322077"/>
    </source>
</evidence>
<dbReference type="Pfam" id="PF08450">
    <property type="entry name" value="SGL"/>
    <property type="match status" value="1"/>
</dbReference>
<gene>
    <name evidence="2" type="ORF">FYJ91_08840</name>
</gene>
<feature type="domain" description="SMP-30/Gluconolactonase/LRE-like region" evidence="1">
    <location>
        <begin position="16"/>
        <end position="270"/>
    </location>
</feature>
<dbReference type="InterPro" id="IPR011042">
    <property type="entry name" value="6-blade_b-propeller_TolB-like"/>
</dbReference>